<evidence type="ECO:0000313" key="1">
    <source>
        <dbReference type="EMBL" id="MDG3002918.1"/>
    </source>
</evidence>
<dbReference type="Proteomes" id="UP001216907">
    <property type="component" value="Unassembled WGS sequence"/>
</dbReference>
<proteinExistence type="predicted"/>
<evidence type="ECO:0000313" key="2">
    <source>
        <dbReference type="Proteomes" id="UP001216907"/>
    </source>
</evidence>
<protein>
    <submittedName>
        <fullName evidence="1">Uncharacterized protein</fullName>
    </submittedName>
</protein>
<dbReference type="EMBL" id="JARRAG010000001">
    <property type="protein sequence ID" value="MDG3002918.1"/>
    <property type="molecule type" value="Genomic_DNA"/>
</dbReference>
<sequence length="145" mass="16112">MDLEPALRRAELRAFEESSKQPRKFYGARDLSRVFREAGAPACEIRSFAFRRQAPFDSPTRSFPVAYLEDLRGRTPPHLDGPDRARLDVVADPDSPRFAIDDPDALLVCAGHGVAATPRKRTKDHAIVSSHDPSSYGIDRVPISV</sequence>
<gene>
    <name evidence="1" type="ORF">PZE19_04005</name>
</gene>
<name>A0ABT6F5R1_9BACT</name>
<dbReference type="RefSeq" id="WP_277859277.1">
    <property type="nucleotide sequence ID" value="NZ_JARRAG010000001.1"/>
</dbReference>
<accession>A0ABT6F5R1</accession>
<reference evidence="1 2" key="1">
    <citation type="submission" date="2023-03" db="EMBL/GenBank/DDBJ databases">
        <title>Paludisphaera mucosa sp. nov. a novel planctomycete from northern fen.</title>
        <authorList>
            <person name="Ivanova A."/>
        </authorList>
    </citation>
    <scope>NUCLEOTIDE SEQUENCE [LARGE SCALE GENOMIC DNA]</scope>
    <source>
        <strain evidence="1 2">Pla2</strain>
    </source>
</reference>
<organism evidence="1 2">
    <name type="scientific">Paludisphaera mucosa</name>
    <dbReference type="NCBI Taxonomy" id="3030827"/>
    <lineage>
        <taxon>Bacteria</taxon>
        <taxon>Pseudomonadati</taxon>
        <taxon>Planctomycetota</taxon>
        <taxon>Planctomycetia</taxon>
        <taxon>Isosphaerales</taxon>
        <taxon>Isosphaeraceae</taxon>
        <taxon>Paludisphaera</taxon>
    </lineage>
</organism>
<comment type="caution">
    <text evidence="1">The sequence shown here is derived from an EMBL/GenBank/DDBJ whole genome shotgun (WGS) entry which is preliminary data.</text>
</comment>
<keyword evidence="2" id="KW-1185">Reference proteome</keyword>